<reference evidence="6 7" key="1">
    <citation type="submission" date="2023-01" db="EMBL/GenBank/DDBJ databases">
        <title>Analysis of 21 Apiospora genomes using comparative genomics revels a genus with tremendous synthesis potential of carbohydrate active enzymes and secondary metabolites.</title>
        <authorList>
            <person name="Sorensen T."/>
        </authorList>
    </citation>
    <scope>NUCLEOTIDE SEQUENCE [LARGE SCALE GENOMIC DNA]</scope>
    <source>
        <strain evidence="6 7">CBS 20057</strain>
    </source>
</reference>
<evidence type="ECO:0008006" key="8">
    <source>
        <dbReference type="Google" id="ProtNLM"/>
    </source>
</evidence>
<evidence type="ECO:0000256" key="4">
    <source>
        <dbReference type="ARBA" id="ARBA00023004"/>
    </source>
</evidence>
<gene>
    <name evidence="6" type="ORF">PG991_013330</name>
</gene>
<keyword evidence="7" id="KW-1185">Reference proteome</keyword>
<dbReference type="InterPro" id="IPR050121">
    <property type="entry name" value="Cytochrome_P450_monoxygenase"/>
</dbReference>
<evidence type="ECO:0000256" key="1">
    <source>
        <dbReference type="ARBA" id="ARBA00010617"/>
    </source>
</evidence>
<dbReference type="EMBL" id="JAQQWI010000018">
    <property type="protein sequence ID" value="KAK8001108.1"/>
    <property type="molecule type" value="Genomic_DNA"/>
</dbReference>
<evidence type="ECO:0000313" key="6">
    <source>
        <dbReference type="EMBL" id="KAK8001108.1"/>
    </source>
</evidence>
<dbReference type="PRINTS" id="PR00463">
    <property type="entry name" value="EP450I"/>
</dbReference>
<comment type="similarity">
    <text evidence="1">Belongs to the cytochrome P450 family.</text>
</comment>
<organism evidence="6 7">
    <name type="scientific">Apiospora marii</name>
    <dbReference type="NCBI Taxonomy" id="335849"/>
    <lineage>
        <taxon>Eukaryota</taxon>
        <taxon>Fungi</taxon>
        <taxon>Dikarya</taxon>
        <taxon>Ascomycota</taxon>
        <taxon>Pezizomycotina</taxon>
        <taxon>Sordariomycetes</taxon>
        <taxon>Xylariomycetidae</taxon>
        <taxon>Amphisphaeriales</taxon>
        <taxon>Apiosporaceae</taxon>
        <taxon>Apiospora</taxon>
    </lineage>
</organism>
<keyword evidence="4" id="KW-0408">Iron</keyword>
<protein>
    <recommendedName>
        <fullName evidence="8">Cytochrome P450</fullName>
    </recommendedName>
</protein>
<keyword evidence="5" id="KW-0472">Membrane</keyword>
<dbReference type="CDD" id="cd11069">
    <property type="entry name" value="CYP_FUM15-like"/>
    <property type="match status" value="1"/>
</dbReference>
<accession>A0ABR1R5X0</accession>
<keyword evidence="2" id="KW-0349">Heme</keyword>
<evidence type="ECO:0000313" key="7">
    <source>
        <dbReference type="Proteomes" id="UP001396898"/>
    </source>
</evidence>
<proteinExistence type="inferred from homology"/>
<keyword evidence="5" id="KW-0812">Transmembrane</keyword>
<evidence type="ECO:0000256" key="3">
    <source>
        <dbReference type="ARBA" id="ARBA00022723"/>
    </source>
</evidence>
<keyword evidence="5" id="KW-1133">Transmembrane helix</keyword>
<dbReference type="InterPro" id="IPR002401">
    <property type="entry name" value="Cyt_P450_E_grp-I"/>
</dbReference>
<keyword evidence="3" id="KW-0479">Metal-binding</keyword>
<dbReference type="InterPro" id="IPR001128">
    <property type="entry name" value="Cyt_P450"/>
</dbReference>
<evidence type="ECO:0000256" key="5">
    <source>
        <dbReference type="SAM" id="Phobius"/>
    </source>
</evidence>
<dbReference type="PANTHER" id="PTHR24305">
    <property type="entry name" value="CYTOCHROME P450"/>
    <property type="match status" value="1"/>
</dbReference>
<evidence type="ECO:0000256" key="2">
    <source>
        <dbReference type="ARBA" id="ARBA00022617"/>
    </source>
</evidence>
<feature type="transmembrane region" description="Helical" evidence="5">
    <location>
        <begin position="66"/>
        <end position="85"/>
    </location>
</feature>
<dbReference type="Proteomes" id="UP001396898">
    <property type="component" value="Unassembled WGS sequence"/>
</dbReference>
<dbReference type="PRINTS" id="PR00385">
    <property type="entry name" value="P450"/>
</dbReference>
<dbReference type="InterPro" id="IPR036396">
    <property type="entry name" value="Cyt_P450_sf"/>
</dbReference>
<sequence length="579" mass="65041">MQYKEKRRWLNSVMRFSFKAGDTLVNVGRVVPKALIIGMFSGWLISHITFPANANKWLRELSTHPYLWSVTLVFLVLAFDALVIYPRMRDPLRSLPNSWRCSTMLVESPRGKSALAAMKDYPGASLIRLEGRYAVLCAGHDALRDVLSTHASDFEKPWPIRSFLARPLGWGVIVNEGPLHHRQRRILNPAFHVGKIRMLYRLMWAKVLIFGQKLEEVIHEAPKQTEDGWAEVEIAELASRLTLDIIGPAAMGRDFQSLTSNESNISDAYQELLRPTFGRMIFGGLNFMLPQWIVKLLPLSSNRILDEISSFLKQTCGEILEDKKREIAEGKNSLPDYSILKRIIETGELTDDETKDQMLTFLAAGHETTAGALTWACYLCATNPVVQRKLRAEIHTRLEYIGGQPPEGISWDVLESMPYLNGFCEEVLRLYPTVPVTVREAQRETTVAGHRAPKGTLFVLVPYATNRNPRAWGDDADRIVPERWIDMDPNTGVSRPNKTGGTTSNFASLTFLHGPRACIGQDFAKAELRCAVAGLVGGFEVKLRENQEEPRISGVITAKAEGGMRLLFRKAVGEDVVDL</sequence>
<comment type="caution">
    <text evidence="6">The sequence shown here is derived from an EMBL/GenBank/DDBJ whole genome shotgun (WGS) entry which is preliminary data.</text>
</comment>
<dbReference type="Gene3D" id="1.10.630.10">
    <property type="entry name" value="Cytochrome P450"/>
    <property type="match status" value="1"/>
</dbReference>
<dbReference type="PANTHER" id="PTHR24305:SF166">
    <property type="entry name" value="CYTOCHROME P450 12A4, MITOCHONDRIAL-RELATED"/>
    <property type="match status" value="1"/>
</dbReference>
<dbReference type="Pfam" id="PF00067">
    <property type="entry name" value="p450"/>
    <property type="match status" value="1"/>
</dbReference>
<name>A0ABR1R5X0_9PEZI</name>
<dbReference type="SUPFAM" id="SSF48264">
    <property type="entry name" value="Cytochrome P450"/>
    <property type="match status" value="1"/>
</dbReference>